<dbReference type="InterPro" id="IPR023211">
    <property type="entry name" value="DNA_pol_palm_dom_sf"/>
</dbReference>
<name>D7DBX7_STAHD</name>
<keyword evidence="3" id="KW-0808">Transferase</keyword>
<sequence>MNNNILYLFDAVPSGKYTLFKLLDRDGRVYVVPISLLYRGYLMPRIDPDVLLENVELINGVEKVWVENWYKPPYFSSETEVVVYETRDPRIISTVNNWAIRKAIGVPVNTFPEPLIEALWRNKIPVLTPLKKYGDRIVALENPFDPEYSEPPIKYLILRLFRGGYRLYSEAIDPEKVVVEDNEGIVYEGGLDGAVETIREHKPLILYTSIVEKIYVEQRYSWIKKYYDVWIDDAETLVDHTGIVYWSRLSYTPPRMLNYATIGRILTTIEALEARKHKYLIINGFGRRESWRSLRSLLETDRGGLVYSPKPGLYWDICQIDYNSLYPSIIAKYNISGETIDNPYCRNKYVVKNSPHIICMDRRGLVSIVLDKLVRLREKTKMLRAQTNNEVYSLRSKALKWMLVSGFGYLGFKNSLFGSIMAHETVTWYARRILREAQWLLEKRGYKVVHVIIDSLFVQGGDCEKALRIVEETGMPAKIEAEYTWLYIPETKNTGLGAANKYYGRLASGEMKIKGVMCVRKNTPIFIRETQLEAINKLGEAGKPEELKEKLREAHTVFQLAEQKLINREVESWKLGIIVNARKKPKHKTPWLKASSMIRKYTGPIVYIISPSGEPEPLIDTDQKYSAEYYVKLLHSAWEEIPSIDIIQ</sequence>
<proteinExistence type="inferred from homology"/>
<reference evidence="9 10" key="2">
    <citation type="journal article" date="2011" name="Stand. Genomic Sci.">
        <title>Complete genome sequence of Staphylothermus hellenicus P8.</title>
        <authorList>
            <person name="Anderson I."/>
            <person name="Wirth R."/>
            <person name="Lucas S."/>
            <person name="Copeland A."/>
            <person name="Lapidus A."/>
            <person name="Cheng J.F."/>
            <person name="Goodwin L."/>
            <person name="Pitluck S."/>
            <person name="Davenport K."/>
            <person name="Detter J.C."/>
            <person name="Han C."/>
            <person name="Tapia R."/>
            <person name="Land M."/>
            <person name="Hauser L."/>
            <person name="Pati A."/>
            <person name="Mikhailova N."/>
            <person name="Woyke T."/>
            <person name="Klenk H.P."/>
            <person name="Kyrpides N."/>
            <person name="Ivanova N."/>
        </authorList>
    </citation>
    <scope>NUCLEOTIDE SEQUENCE [LARGE SCALE GENOMIC DNA]</scope>
    <source>
        <strain evidence="10">DSM 12710 / JCM 10830 / BK20S6-10-b1 / P8</strain>
    </source>
</reference>
<dbReference type="CDD" id="cd05531">
    <property type="entry name" value="POLBc_B2"/>
    <property type="match status" value="1"/>
</dbReference>
<dbReference type="SUPFAM" id="SSF56672">
    <property type="entry name" value="DNA/RNA polymerases"/>
    <property type="match status" value="1"/>
</dbReference>
<evidence type="ECO:0000256" key="5">
    <source>
        <dbReference type="ARBA" id="ARBA00022932"/>
    </source>
</evidence>
<gene>
    <name evidence="9" type="ordered locus">Shell_0544</name>
</gene>
<dbReference type="InterPro" id="IPR006134">
    <property type="entry name" value="DNA-dir_DNA_pol_B_multi_dom"/>
</dbReference>
<dbReference type="InterPro" id="IPR042087">
    <property type="entry name" value="DNA_pol_B_thumb"/>
</dbReference>
<dbReference type="Gene3D" id="1.10.287.690">
    <property type="entry name" value="Helix hairpin bin"/>
    <property type="match status" value="1"/>
</dbReference>
<reference evidence="10" key="1">
    <citation type="submission" date="2010-05" db="EMBL/GenBank/DDBJ databases">
        <title>Complete sequence of Staphylothermus hellenicus DSM 12710.</title>
        <authorList>
            <consortium name="US DOE Joint Genome Institute"/>
            <person name="Lucas S."/>
            <person name="Copeland A."/>
            <person name="Lapidus A."/>
            <person name="Cheng J.-F."/>
            <person name="Bruce D."/>
            <person name="Goodwin L."/>
            <person name="Pitluck S."/>
            <person name="Davenport K."/>
            <person name="Detter J.C."/>
            <person name="Han C."/>
            <person name="Tapia R."/>
            <person name="Larimer F."/>
            <person name="Land M."/>
            <person name="Hauser L."/>
            <person name="Kyrpides N."/>
            <person name="Mikhailova N."/>
            <person name="Anderson I.J."/>
            <person name="Woyke T."/>
        </authorList>
    </citation>
    <scope>NUCLEOTIDE SEQUENCE [LARGE SCALE GENOMIC DNA]</scope>
    <source>
        <strain evidence="10">DSM 12710 / JCM 10830 / BK20S6-10-b1 / P8</strain>
    </source>
</reference>
<evidence type="ECO:0000313" key="9">
    <source>
        <dbReference type="EMBL" id="ADI31674.1"/>
    </source>
</evidence>
<dbReference type="OrthoDB" id="8639at2157"/>
<dbReference type="STRING" id="591019.Shell_0544"/>
<dbReference type="GO" id="GO:0003887">
    <property type="term" value="F:DNA-directed DNA polymerase activity"/>
    <property type="evidence" value="ECO:0007669"/>
    <property type="project" value="UniProtKB-KW"/>
</dbReference>
<comment type="similarity">
    <text evidence="1">Belongs to the DNA polymerase type-B family.</text>
</comment>
<accession>D7DBX7</accession>
<dbReference type="Gene3D" id="1.10.132.60">
    <property type="entry name" value="DNA polymerase family B, C-terminal domain"/>
    <property type="match status" value="1"/>
</dbReference>
<dbReference type="GO" id="GO:0003677">
    <property type="term" value="F:DNA binding"/>
    <property type="evidence" value="ECO:0007669"/>
    <property type="project" value="UniProtKB-KW"/>
</dbReference>
<keyword evidence="10" id="KW-1185">Reference proteome</keyword>
<evidence type="ECO:0000256" key="7">
    <source>
        <dbReference type="ARBA" id="ARBA00049244"/>
    </source>
</evidence>
<evidence type="ECO:0000259" key="8">
    <source>
        <dbReference type="Pfam" id="PF00136"/>
    </source>
</evidence>
<keyword evidence="4" id="KW-0548">Nucleotidyltransferase</keyword>
<dbReference type="InterPro" id="IPR006172">
    <property type="entry name" value="DNA-dir_DNA_pol_B"/>
</dbReference>
<feature type="domain" description="DNA-directed DNA polymerase family B multifunctional" evidence="8">
    <location>
        <begin position="300"/>
        <end position="585"/>
    </location>
</feature>
<evidence type="ECO:0000256" key="4">
    <source>
        <dbReference type="ARBA" id="ARBA00022695"/>
    </source>
</evidence>
<dbReference type="EC" id="2.7.7.7" evidence="2"/>
<dbReference type="KEGG" id="shc:Shell_0544"/>
<dbReference type="GeneID" id="9233833"/>
<dbReference type="PANTHER" id="PTHR10322:SF23">
    <property type="entry name" value="DNA POLYMERASE DELTA CATALYTIC SUBUNIT"/>
    <property type="match status" value="1"/>
</dbReference>
<evidence type="ECO:0000256" key="6">
    <source>
        <dbReference type="ARBA" id="ARBA00023125"/>
    </source>
</evidence>
<dbReference type="eggNOG" id="arCOG00329">
    <property type="taxonomic scope" value="Archaea"/>
</dbReference>
<evidence type="ECO:0000256" key="1">
    <source>
        <dbReference type="ARBA" id="ARBA00005755"/>
    </source>
</evidence>
<dbReference type="GO" id="GO:0006261">
    <property type="term" value="P:DNA-templated DNA replication"/>
    <property type="evidence" value="ECO:0007669"/>
    <property type="project" value="TreeGrafter"/>
</dbReference>
<dbReference type="Proteomes" id="UP000002573">
    <property type="component" value="Chromosome"/>
</dbReference>
<evidence type="ECO:0000256" key="3">
    <source>
        <dbReference type="ARBA" id="ARBA00022679"/>
    </source>
</evidence>
<evidence type="ECO:0000256" key="2">
    <source>
        <dbReference type="ARBA" id="ARBA00012417"/>
    </source>
</evidence>
<keyword evidence="6" id="KW-0238">DNA-binding</keyword>
<dbReference type="Pfam" id="PF00136">
    <property type="entry name" value="DNA_pol_B"/>
    <property type="match status" value="1"/>
</dbReference>
<keyword evidence="5" id="KW-0239">DNA-directed DNA polymerase</keyword>
<dbReference type="InterPro" id="IPR043502">
    <property type="entry name" value="DNA/RNA_pol_sf"/>
</dbReference>
<dbReference type="InterPro" id="IPR050240">
    <property type="entry name" value="DNA_pol_type-B"/>
</dbReference>
<dbReference type="AlphaFoldDB" id="D7DBX7"/>
<dbReference type="GO" id="GO:0000166">
    <property type="term" value="F:nucleotide binding"/>
    <property type="evidence" value="ECO:0007669"/>
    <property type="project" value="InterPro"/>
</dbReference>
<dbReference type="SMART" id="SM00486">
    <property type="entry name" value="POLBc"/>
    <property type="match status" value="1"/>
</dbReference>
<organism evidence="9 10">
    <name type="scientific">Staphylothermus hellenicus (strain DSM 12710 / JCM 10830 / BK20S6-10-b1 / P8)</name>
    <dbReference type="NCBI Taxonomy" id="591019"/>
    <lineage>
        <taxon>Archaea</taxon>
        <taxon>Thermoproteota</taxon>
        <taxon>Thermoprotei</taxon>
        <taxon>Desulfurococcales</taxon>
        <taxon>Desulfurococcaceae</taxon>
        <taxon>Staphylothermus</taxon>
    </lineage>
</organism>
<dbReference type="RefSeq" id="WP_013142872.1">
    <property type="nucleotide sequence ID" value="NC_014205.1"/>
</dbReference>
<dbReference type="HOGENOM" id="CLU_491446_0_0_2"/>
<evidence type="ECO:0000313" key="10">
    <source>
        <dbReference type="Proteomes" id="UP000002573"/>
    </source>
</evidence>
<dbReference type="Gene3D" id="3.90.1600.10">
    <property type="entry name" value="Palm domain of DNA polymerase"/>
    <property type="match status" value="1"/>
</dbReference>
<comment type="catalytic activity">
    <reaction evidence="7">
        <text>DNA(n) + a 2'-deoxyribonucleoside 5'-triphosphate = DNA(n+1) + diphosphate</text>
        <dbReference type="Rhea" id="RHEA:22508"/>
        <dbReference type="Rhea" id="RHEA-COMP:17339"/>
        <dbReference type="Rhea" id="RHEA-COMP:17340"/>
        <dbReference type="ChEBI" id="CHEBI:33019"/>
        <dbReference type="ChEBI" id="CHEBI:61560"/>
        <dbReference type="ChEBI" id="CHEBI:173112"/>
        <dbReference type="EC" id="2.7.7.7"/>
    </reaction>
</comment>
<dbReference type="PANTHER" id="PTHR10322">
    <property type="entry name" value="DNA POLYMERASE CATALYTIC SUBUNIT"/>
    <property type="match status" value="1"/>
</dbReference>
<protein>
    <recommendedName>
        <fullName evidence="2">DNA-directed DNA polymerase</fullName>
        <ecNumber evidence="2">2.7.7.7</ecNumber>
    </recommendedName>
</protein>
<dbReference type="EMBL" id="CP002051">
    <property type="protein sequence ID" value="ADI31674.1"/>
    <property type="molecule type" value="Genomic_DNA"/>
</dbReference>